<feature type="domain" description="DUF4874" evidence="2">
    <location>
        <begin position="40"/>
        <end position="235"/>
    </location>
</feature>
<organism evidence="3 4">
    <name type="scientific">Spirosoma flavum</name>
    <dbReference type="NCBI Taxonomy" id="2048557"/>
    <lineage>
        <taxon>Bacteria</taxon>
        <taxon>Pseudomonadati</taxon>
        <taxon>Bacteroidota</taxon>
        <taxon>Cytophagia</taxon>
        <taxon>Cytophagales</taxon>
        <taxon>Cytophagaceae</taxon>
        <taxon>Spirosoma</taxon>
    </lineage>
</organism>
<evidence type="ECO:0000313" key="4">
    <source>
        <dbReference type="Proteomes" id="UP001597512"/>
    </source>
</evidence>
<reference evidence="4" key="1">
    <citation type="journal article" date="2019" name="Int. J. Syst. Evol. Microbiol.">
        <title>The Global Catalogue of Microorganisms (GCM) 10K type strain sequencing project: providing services to taxonomists for standard genome sequencing and annotation.</title>
        <authorList>
            <consortium name="The Broad Institute Genomics Platform"/>
            <consortium name="The Broad Institute Genome Sequencing Center for Infectious Disease"/>
            <person name="Wu L."/>
            <person name="Ma J."/>
        </authorList>
    </citation>
    <scope>NUCLEOTIDE SEQUENCE [LARGE SCALE GENOMIC DNA]</scope>
    <source>
        <strain evidence="4">KCTC 52490</strain>
    </source>
</reference>
<protein>
    <submittedName>
        <fullName evidence="3">DUF4832 domain-containing protein</fullName>
    </submittedName>
</protein>
<comment type="caution">
    <text evidence="3">The sequence shown here is derived from an EMBL/GenBank/DDBJ whole genome shotgun (WGS) entry which is preliminary data.</text>
</comment>
<keyword evidence="4" id="KW-1185">Reference proteome</keyword>
<dbReference type="InterPro" id="IPR032379">
    <property type="entry name" value="DUF4874"/>
</dbReference>
<sequence length="504" mass="56569">MNYLLRLLFVLVIYLFIGQTTLKAQTQKLTYRESQQDFPNPERGFYIPIATSSAKFVPLNAATLATFRTQPQRMTKATYSIFCSLVYRSYRLETFKATPLSESFLENVRADFAIARSAGIKLILRFAYTDQTTTGNCPDQYKICPPYGDAPKAIVLNHISQLMPLLQENADVIAVLQMGFIGIWGENYFTDYFGDASTNSLGVVPDSSWQDRNQVLAALLKALPTDRMVQVRTPQIKQRFIYGPKAPVTSAAMAQTDGLSRLPIARLGFHNDCFLASADDYGTFYDVGNSSAKRGPATEPLRRYMAQDSRYTAVGGETCDDAFSPQNDCAPLGRAEQEMALMHYSYLNASYNNEVNNDWQTNGCLASIRRRLGYRFVLRKAELPKTVGVGQPLSFGLSIDNVGYAAPYNPRPLQLILRNTTTGAIHAFVLPADVRRWLPGHHRIRHSINLPNNLKRGRYEVLLNLPDGYSSLEKNPAYSVQLANEGVWENHTGFNQLNYVLTVR</sequence>
<dbReference type="EMBL" id="JBHUOM010000008">
    <property type="protein sequence ID" value="MFD2934993.1"/>
    <property type="molecule type" value="Genomic_DNA"/>
</dbReference>
<dbReference type="InterPro" id="IPR032267">
    <property type="entry name" value="DUF4832"/>
</dbReference>
<dbReference type="RefSeq" id="WP_381502061.1">
    <property type="nucleotide sequence ID" value="NZ_JBHUOM010000008.1"/>
</dbReference>
<evidence type="ECO:0000313" key="3">
    <source>
        <dbReference type="EMBL" id="MFD2934993.1"/>
    </source>
</evidence>
<dbReference type="Pfam" id="PF16173">
    <property type="entry name" value="DUF4874"/>
    <property type="match status" value="1"/>
</dbReference>
<name>A0ABW6AK44_9BACT</name>
<accession>A0ABW6AK44</accession>
<dbReference type="Proteomes" id="UP001597512">
    <property type="component" value="Unassembled WGS sequence"/>
</dbReference>
<proteinExistence type="predicted"/>
<feature type="domain" description="DUF4832" evidence="1">
    <location>
        <begin position="266"/>
        <end position="484"/>
    </location>
</feature>
<evidence type="ECO:0000259" key="2">
    <source>
        <dbReference type="Pfam" id="PF16173"/>
    </source>
</evidence>
<dbReference type="Pfam" id="PF16116">
    <property type="entry name" value="DUF4832"/>
    <property type="match status" value="1"/>
</dbReference>
<gene>
    <name evidence="3" type="ORF">ACFS25_14450</name>
</gene>
<evidence type="ECO:0000259" key="1">
    <source>
        <dbReference type="Pfam" id="PF16116"/>
    </source>
</evidence>